<protein>
    <submittedName>
        <fullName evidence="3">Type IV pilin</fullName>
    </submittedName>
</protein>
<evidence type="ECO:0000313" key="4">
    <source>
        <dbReference type="Proteomes" id="UP001596481"/>
    </source>
</evidence>
<dbReference type="Pfam" id="PF07790">
    <property type="entry name" value="Pilin_N"/>
    <property type="match status" value="1"/>
</dbReference>
<gene>
    <name evidence="3" type="ORF">ACFQJC_02540</name>
</gene>
<comment type="caution">
    <text evidence="3">The sequence shown here is derived from an EMBL/GenBank/DDBJ whole genome shotgun (WGS) entry which is preliminary data.</text>
</comment>
<proteinExistence type="predicted"/>
<keyword evidence="1" id="KW-0812">Transmembrane</keyword>
<keyword evidence="4" id="KW-1185">Reference proteome</keyword>
<dbReference type="PANTHER" id="PTHR38138">
    <property type="entry name" value="VNG6441H"/>
    <property type="match status" value="1"/>
</dbReference>
<sequence>MNVKQLLADEDAVSPVIGVILMVAITVILAAVIGTFVLGLGDQVSTTAPQASFGFDYDDAGNGNLTVTHESGTSIASSQVNVTSSEAINSSTAGAGVTAAQSLSWEDLSGSSADISAGSSITVHTDSGTIGDNTVRIVWSDESGSNSATLQKWSGPDA</sequence>
<dbReference type="PANTHER" id="PTHR38138:SF1">
    <property type="entry name" value="ARCHAEAL TYPE IV PILIN N-TERMINAL DOMAIN-CONTAINING PROTEIN"/>
    <property type="match status" value="1"/>
</dbReference>
<dbReference type="NCBIfam" id="TIGR02537">
    <property type="entry name" value="arch_flag_Nterm"/>
    <property type="match status" value="1"/>
</dbReference>
<dbReference type="InterPro" id="IPR013373">
    <property type="entry name" value="Flagellin/pilin_N_arc"/>
</dbReference>
<feature type="domain" description="Archaeal Type IV pilin N-terminal" evidence="2">
    <location>
        <begin position="11"/>
        <end position="85"/>
    </location>
</feature>
<accession>A0ABD5ZB50</accession>
<evidence type="ECO:0000259" key="2">
    <source>
        <dbReference type="Pfam" id="PF07790"/>
    </source>
</evidence>
<dbReference type="RefSeq" id="WP_390221675.1">
    <property type="nucleotide sequence ID" value="NZ_JBHTAA010000001.1"/>
</dbReference>
<dbReference type="Proteomes" id="UP001596481">
    <property type="component" value="Unassembled WGS sequence"/>
</dbReference>
<dbReference type="EMBL" id="JBHTAA010000001">
    <property type="protein sequence ID" value="MFC7202376.1"/>
    <property type="molecule type" value="Genomic_DNA"/>
</dbReference>
<feature type="transmembrane region" description="Helical" evidence="1">
    <location>
        <begin position="12"/>
        <end position="40"/>
    </location>
</feature>
<reference evidence="3 4" key="1">
    <citation type="journal article" date="2019" name="Int. J. Syst. Evol. Microbiol.">
        <title>The Global Catalogue of Microorganisms (GCM) 10K type strain sequencing project: providing services to taxonomists for standard genome sequencing and annotation.</title>
        <authorList>
            <consortium name="The Broad Institute Genomics Platform"/>
            <consortium name="The Broad Institute Genome Sequencing Center for Infectious Disease"/>
            <person name="Wu L."/>
            <person name="Ma J."/>
        </authorList>
    </citation>
    <scope>NUCLEOTIDE SEQUENCE [LARGE SCALE GENOMIC DNA]</scope>
    <source>
        <strain evidence="3 4">DSM 29988</strain>
    </source>
</reference>
<dbReference type="InterPro" id="IPR012859">
    <property type="entry name" value="Pilin_N_archaeal"/>
</dbReference>
<keyword evidence="1" id="KW-0472">Membrane</keyword>
<dbReference type="AlphaFoldDB" id="A0ABD5ZB50"/>
<organism evidence="3 4">
    <name type="scientific">Haloferax namakaokahaiae</name>
    <dbReference type="NCBI Taxonomy" id="1748331"/>
    <lineage>
        <taxon>Archaea</taxon>
        <taxon>Methanobacteriati</taxon>
        <taxon>Methanobacteriota</taxon>
        <taxon>Stenosarchaea group</taxon>
        <taxon>Halobacteria</taxon>
        <taxon>Halobacteriales</taxon>
        <taxon>Haloferacaceae</taxon>
        <taxon>Haloferax</taxon>
    </lineage>
</organism>
<evidence type="ECO:0000313" key="3">
    <source>
        <dbReference type="EMBL" id="MFC7202376.1"/>
    </source>
</evidence>
<evidence type="ECO:0000256" key="1">
    <source>
        <dbReference type="SAM" id="Phobius"/>
    </source>
</evidence>
<keyword evidence="1" id="KW-1133">Transmembrane helix</keyword>
<name>A0ABD5ZB50_9EURY</name>